<dbReference type="OrthoDB" id="294702at2759"/>
<dbReference type="GO" id="GO:0016020">
    <property type="term" value="C:membrane"/>
    <property type="evidence" value="ECO:0007669"/>
    <property type="project" value="TreeGrafter"/>
</dbReference>
<dbReference type="InterPro" id="IPR000073">
    <property type="entry name" value="AB_hydrolase_1"/>
</dbReference>
<dbReference type="Proteomes" id="UP001063166">
    <property type="component" value="Unassembled WGS sequence"/>
</dbReference>
<reference evidence="2" key="1">
    <citation type="submission" date="2022-07" db="EMBL/GenBank/DDBJ databases">
        <title>The genome of Lyophyllum shimeji provides insight into the initial evolution of ectomycorrhizal fungal genome.</title>
        <authorList>
            <person name="Kobayashi Y."/>
            <person name="Shibata T."/>
            <person name="Hirakawa H."/>
            <person name="Shigenobu S."/>
            <person name="Nishiyama T."/>
            <person name="Yamada A."/>
            <person name="Hasebe M."/>
            <person name="Kawaguchi M."/>
        </authorList>
    </citation>
    <scope>NUCLEOTIDE SEQUENCE</scope>
    <source>
        <strain evidence="2">AT787</strain>
    </source>
</reference>
<dbReference type="PANTHER" id="PTHR43798">
    <property type="entry name" value="MONOACYLGLYCEROL LIPASE"/>
    <property type="match status" value="1"/>
</dbReference>
<comment type="caution">
    <text evidence="2">The sequence shown here is derived from an EMBL/GenBank/DDBJ whole genome shotgun (WGS) entry which is preliminary data.</text>
</comment>
<protein>
    <submittedName>
        <fullName evidence="2">Alpha/beta hydrolase family protein</fullName>
    </submittedName>
</protein>
<dbReference type="InterPro" id="IPR050266">
    <property type="entry name" value="AB_hydrolase_sf"/>
</dbReference>
<dbReference type="InterPro" id="IPR029058">
    <property type="entry name" value="AB_hydrolase_fold"/>
</dbReference>
<evidence type="ECO:0000259" key="1">
    <source>
        <dbReference type="Pfam" id="PF12697"/>
    </source>
</evidence>
<keyword evidence="3" id="KW-1185">Reference proteome</keyword>
<dbReference type="GO" id="GO:0047372">
    <property type="term" value="F:monoacylglycerol lipase activity"/>
    <property type="evidence" value="ECO:0007669"/>
    <property type="project" value="TreeGrafter"/>
</dbReference>
<sequence>MLHVEDKTLTLSDGRTLAYADNGNTSSSSLVLYLHGAFSVGDASRPPHVLLDRNVHFVAPSLPGWGRSSPVPSRCAYAATLAADITALITHLHPHTAHKLRLYLCAHAFGTVAAQMLYGLPHHQFPLGQQLAALVLLAPHSPPHCHAEYGRTMTWPGYLMTGPPARYMPFNLVMHVVRMLIAGQFTSEEAAETFMRNNMGAAIDEEERDLFVQWREEHAVDEGQFEREVGRNAFRSVAHSWRGFLDIPAIYHSGWGQFCPANIESDCPVLVVSSKNDYMAPVAMAQWLASTYKSAQLKNIPGSHASAFFHLDEIWNEVFGMESSSLLDT</sequence>
<feature type="domain" description="AB hydrolase-1" evidence="1">
    <location>
        <begin position="31"/>
        <end position="306"/>
    </location>
</feature>
<evidence type="ECO:0000313" key="2">
    <source>
        <dbReference type="EMBL" id="GLB33657.1"/>
    </source>
</evidence>
<dbReference type="AlphaFoldDB" id="A0A9P3UI30"/>
<dbReference type="SUPFAM" id="SSF53474">
    <property type="entry name" value="alpha/beta-Hydrolases"/>
    <property type="match status" value="1"/>
</dbReference>
<evidence type="ECO:0000313" key="3">
    <source>
        <dbReference type="Proteomes" id="UP001063166"/>
    </source>
</evidence>
<name>A0A9P3UI30_LYOSH</name>
<gene>
    <name evidence="2" type="ORF">LshimejAT787_0105410</name>
</gene>
<dbReference type="EMBL" id="BRPK01000001">
    <property type="protein sequence ID" value="GLB33657.1"/>
    <property type="molecule type" value="Genomic_DNA"/>
</dbReference>
<dbReference type="GO" id="GO:0046464">
    <property type="term" value="P:acylglycerol catabolic process"/>
    <property type="evidence" value="ECO:0007669"/>
    <property type="project" value="TreeGrafter"/>
</dbReference>
<keyword evidence="2" id="KW-0378">Hydrolase</keyword>
<dbReference type="Gene3D" id="3.40.50.1820">
    <property type="entry name" value="alpha/beta hydrolase"/>
    <property type="match status" value="1"/>
</dbReference>
<accession>A0A9P3UI30</accession>
<dbReference type="PANTHER" id="PTHR43798:SF33">
    <property type="entry name" value="HYDROLASE, PUTATIVE (AFU_ORTHOLOGUE AFUA_2G14860)-RELATED"/>
    <property type="match status" value="1"/>
</dbReference>
<organism evidence="2 3">
    <name type="scientific">Lyophyllum shimeji</name>
    <name type="common">Hon-shimeji</name>
    <name type="synonym">Tricholoma shimeji</name>
    <dbReference type="NCBI Taxonomy" id="47721"/>
    <lineage>
        <taxon>Eukaryota</taxon>
        <taxon>Fungi</taxon>
        <taxon>Dikarya</taxon>
        <taxon>Basidiomycota</taxon>
        <taxon>Agaricomycotina</taxon>
        <taxon>Agaricomycetes</taxon>
        <taxon>Agaricomycetidae</taxon>
        <taxon>Agaricales</taxon>
        <taxon>Tricholomatineae</taxon>
        <taxon>Lyophyllaceae</taxon>
        <taxon>Lyophyllum</taxon>
    </lineage>
</organism>
<dbReference type="Pfam" id="PF12697">
    <property type="entry name" value="Abhydrolase_6"/>
    <property type="match status" value="1"/>
</dbReference>
<proteinExistence type="predicted"/>